<dbReference type="InterPro" id="IPR025932">
    <property type="entry name" value="Trypano_VSG_B_N_dom"/>
</dbReference>
<keyword evidence="5 9" id="KW-0732">Signal</keyword>
<evidence type="ECO:0000313" key="11">
    <source>
        <dbReference type="EMBL" id="ARB50985.1"/>
    </source>
</evidence>
<keyword evidence="8" id="KW-0449">Lipoprotein</keyword>
<feature type="chain" id="PRO_5013115489" evidence="9">
    <location>
        <begin position="24"/>
        <end position="164"/>
    </location>
</feature>
<feature type="domain" description="Trypanosome variant surface glycoprotein B-type N-terminal" evidence="10">
    <location>
        <begin position="15"/>
        <end position="158"/>
    </location>
</feature>
<dbReference type="AlphaFoldDB" id="A0A1V0FZY4"/>
<evidence type="ECO:0000256" key="9">
    <source>
        <dbReference type="SAM" id="SignalP"/>
    </source>
</evidence>
<protein>
    <submittedName>
        <fullName evidence="11">Variant surface glycoprotein</fullName>
    </submittedName>
</protein>
<organism evidence="11">
    <name type="scientific">Trypanosoma brucei</name>
    <dbReference type="NCBI Taxonomy" id="5691"/>
    <lineage>
        <taxon>Eukaryota</taxon>
        <taxon>Discoba</taxon>
        <taxon>Euglenozoa</taxon>
        <taxon>Kinetoplastea</taxon>
        <taxon>Metakinetoplastina</taxon>
        <taxon>Trypanosomatida</taxon>
        <taxon>Trypanosomatidae</taxon>
        <taxon>Trypanosoma</taxon>
    </lineage>
</organism>
<feature type="signal peptide" evidence="9">
    <location>
        <begin position="1"/>
        <end position="23"/>
    </location>
</feature>
<evidence type="ECO:0000259" key="10">
    <source>
        <dbReference type="Pfam" id="PF13206"/>
    </source>
</evidence>
<keyword evidence="4" id="KW-0336">GPI-anchor</keyword>
<proteinExistence type="predicted"/>
<comment type="function">
    <text evidence="1">VSG forms a coat on the surface of the parasite. The trypanosome evades the immune response of the host by expressing a series of antigenically distinct VSGs from an estimated 1000 VSG genes.</text>
</comment>
<accession>A0A1V0FZY4</accession>
<evidence type="ECO:0000256" key="2">
    <source>
        <dbReference type="ARBA" id="ARBA00004609"/>
    </source>
</evidence>
<dbReference type="GO" id="GO:0005886">
    <property type="term" value="C:plasma membrane"/>
    <property type="evidence" value="ECO:0007669"/>
    <property type="project" value="UniProtKB-SubCell"/>
</dbReference>
<sequence>MLEKILTLLLVAFVAFMTSPAQAADVTAGSNAECYAVLCTLVQLTKVTKPSTYKSQIIDNIYNVAAAIDLAIRGNTVVKICIEKKDSKYSDLTDNDIAKKFYTEQTWPVAQAGAAKLANSDEKEKYAVWTTRRYSEKQKLKVHVLTAAIINIKQRKTTLISLIN</sequence>
<evidence type="ECO:0000256" key="3">
    <source>
        <dbReference type="ARBA" id="ARBA00022475"/>
    </source>
</evidence>
<comment type="subcellular location">
    <subcellularLocation>
        <location evidence="2">Cell membrane</location>
        <topology evidence="2">Lipid-anchor</topology>
        <topology evidence="2">GPI-anchor</topology>
    </subcellularLocation>
</comment>
<evidence type="ECO:0000256" key="5">
    <source>
        <dbReference type="ARBA" id="ARBA00022729"/>
    </source>
</evidence>
<dbReference type="GO" id="GO:0098552">
    <property type="term" value="C:side of membrane"/>
    <property type="evidence" value="ECO:0007669"/>
    <property type="project" value="UniProtKB-KW"/>
</dbReference>
<keyword evidence="6" id="KW-0472">Membrane</keyword>
<keyword evidence="7" id="KW-0325">Glycoprotein</keyword>
<evidence type="ECO:0000256" key="1">
    <source>
        <dbReference type="ARBA" id="ARBA00002523"/>
    </source>
</evidence>
<reference evidence="11" key="1">
    <citation type="submission" date="2016-12" db="EMBL/GenBank/DDBJ databases">
        <title>Extending the VSGnome of Trypanosoma brucei strain TREU927.</title>
        <authorList>
            <person name="Cross G.A."/>
        </authorList>
    </citation>
    <scope>NUCLEOTIDE SEQUENCE</scope>
    <source>
        <strain evidence="11">Tb927.99.2104</strain>
    </source>
</reference>
<dbReference type="Pfam" id="PF13206">
    <property type="entry name" value="VSG_B"/>
    <property type="match status" value="1"/>
</dbReference>
<keyword evidence="3" id="KW-1003">Cell membrane</keyword>
<name>A0A1V0FZY4_9TRYP</name>
<evidence type="ECO:0000256" key="6">
    <source>
        <dbReference type="ARBA" id="ARBA00023136"/>
    </source>
</evidence>
<evidence type="ECO:0000256" key="8">
    <source>
        <dbReference type="ARBA" id="ARBA00023288"/>
    </source>
</evidence>
<evidence type="ECO:0000256" key="4">
    <source>
        <dbReference type="ARBA" id="ARBA00022622"/>
    </source>
</evidence>
<evidence type="ECO:0000256" key="7">
    <source>
        <dbReference type="ARBA" id="ARBA00023180"/>
    </source>
</evidence>
<dbReference type="EMBL" id="KY404734">
    <property type="protein sequence ID" value="ARB50985.1"/>
    <property type="molecule type" value="Genomic_DNA"/>
</dbReference>
<dbReference type="VEuPathDB" id="TriTrypDB:Tb427_000718100"/>